<organism evidence="2 3">
    <name type="scientific">Novosphingobium malaysiense</name>
    <dbReference type="NCBI Taxonomy" id="1348853"/>
    <lineage>
        <taxon>Bacteria</taxon>
        <taxon>Pseudomonadati</taxon>
        <taxon>Pseudomonadota</taxon>
        <taxon>Alphaproteobacteria</taxon>
        <taxon>Sphingomonadales</taxon>
        <taxon>Sphingomonadaceae</taxon>
        <taxon>Novosphingobium</taxon>
    </lineage>
</organism>
<reference evidence="2 3" key="1">
    <citation type="submission" date="2014-10" db="EMBL/GenBank/DDBJ databases">
        <title>Genome sequence of Novosphingobium malaysiense MUSC 273(T).</title>
        <authorList>
            <person name="Lee L.-H."/>
        </authorList>
    </citation>
    <scope>NUCLEOTIDE SEQUENCE [LARGE SCALE GENOMIC DNA]</scope>
    <source>
        <strain evidence="2 3">MUSC 273</strain>
    </source>
</reference>
<dbReference type="InterPro" id="IPR003772">
    <property type="entry name" value="YceD"/>
</dbReference>
<dbReference type="GO" id="GO:0003677">
    <property type="term" value="F:DNA binding"/>
    <property type="evidence" value="ECO:0007669"/>
    <property type="project" value="UniProtKB-KW"/>
</dbReference>
<dbReference type="Pfam" id="PF02620">
    <property type="entry name" value="YceD"/>
    <property type="match status" value="1"/>
</dbReference>
<comment type="caution">
    <text evidence="2">The sequence shown here is derived from an EMBL/GenBank/DDBJ whole genome shotgun (WGS) entry which is preliminary data.</text>
</comment>
<sequence>MSTSEFSRPFDVRQVEGKTPRLEASETERAALARRFELVRIDSLSAELELHREDRTVEARGRLRAEIVQSCAVSAEDLAVSVDEDLFFRFVPERTDHVPDEEVEIDADDCDEIEYAGTHVDLGEAVAQSLALAIDPFLTGPDAEATREAAGIGSPEDQGPFAALKGMKLGKK</sequence>
<evidence type="ECO:0000256" key="1">
    <source>
        <dbReference type="SAM" id="MobiDB-lite"/>
    </source>
</evidence>
<dbReference type="OrthoDB" id="8443793at2"/>
<proteinExistence type="predicted"/>
<keyword evidence="2" id="KW-0238">DNA-binding</keyword>
<evidence type="ECO:0000313" key="3">
    <source>
        <dbReference type="Proteomes" id="UP000031057"/>
    </source>
</evidence>
<dbReference type="STRING" id="1348853.LK12_02060"/>
<gene>
    <name evidence="2" type="ORF">LK12_02060</name>
</gene>
<dbReference type="RefSeq" id="WP_039278650.1">
    <property type="nucleotide sequence ID" value="NZ_JTDI01000001.1"/>
</dbReference>
<keyword evidence="3" id="KW-1185">Reference proteome</keyword>
<protein>
    <submittedName>
        <fullName evidence="2">DNA-binding protein</fullName>
    </submittedName>
</protein>
<dbReference type="EMBL" id="JTDI01000001">
    <property type="protein sequence ID" value="KHK93150.1"/>
    <property type="molecule type" value="Genomic_DNA"/>
</dbReference>
<accession>A0A0B1ZPW0</accession>
<name>A0A0B1ZPW0_9SPHN</name>
<dbReference type="Proteomes" id="UP000031057">
    <property type="component" value="Unassembled WGS sequence"/>
</dbReference>
<dbReference type="AlphaFoldDB" id="A0A0B1ZPW0"/>
<evidence type="ECO:0000313" key="2">
    <source>
        <dbReference type="EMBL" id="KHK93150.1"/>
    </source>
</evidence>
<feature type="region of interest" description="Disordered" evidence="1">
    <location>
        <begin position="145"/>
        <end position="172"/>
    </location>
</feature>